<reference evidence="3" key="2">
    <citation type="submission" date="2015-06" db="EMBL/GenBank/DDBJ databases">
        <title>Complete genome sequence of Spiroplasma eriocheiris TDA-040725-5 (DSM 21848).</title>
        <authorList>
            <person name="Lo W.-S."/>
            <person name="Kuo C.-H."/>
        </authorList>
    </citation>
    <scope>NUCLEOTIDE SEQUENCE [LARGE SCALE GENOMIC DNA]</scope>
    <source>
        <strain evidence="3">TDA-040725-5</strain>
    </source>
</reference>
<sequence length="54" mass="6528">MSYQWIILILLIVLSIVIVFWTYFNHKNNQRLKNVANEFTKNILAMLVIEKNEF</sequence>
<dbReference type="STRING" id="315358.SERIO_v1c02440"/>
<dbReference type="EMBL" id="CP011856">
    <property type="protein sequence ID" value="AKM53830.1"/>
    <property type="molecule type" value="Genomic_DNA"/>
</dbReference>
<evidence type="ECO:0000256" key="1">
    <source>
        <dbReference type="SAM" id="Phobius"/>
    </source>
</evidence>
<dbReference type="KEGG" id="seri:SERIO_v1c02440"/>
<dbReference type="RefSeq" id="WP_158500488.1">
    <property type="nucleotide sequence ID" value="NZ_CP011856.1"/>
</dbReference>
<dbReference type="Proteomes" id="UP000035661">
    <property type="component" value="Chromosome"/>
</dbReference>
<dbReference type="AlphaFoldDB" id="A0A0H3XHM1"/>
<accession>A0A0H3XHM1</accession>
<organism evidence="2 3">
    <name type="scientific">Spiroplasma eriocheiris</name>
    <dbReference type="NCBI Taxonomy" id="315358"/>
    <lineage>
        <taxon>Bacteria</taxon>
        <taxon>Bacillati</taxon>
        <taxon>Mycoplasmatota</taxon>
        <taxon>Mollicutes</taxon>
        <taxon>Entomoplasmatales</taxon>
        <taxon>Spiroplasmataceae</taxon>
        <taxon>Spiroplasma</taxon>
    </lineage>
</organism>
<proteinExistence type="predicted"/>
<feature type="transmembrane region" description="Helical" evidence="1">
    <location>
        <begin position="6"/>
        <end position="24"/>
    </location>
</feature>
<protein>
    <submittedName>
        <fullName evidence="2">Uncharacterized protein</fullName>
    </submittedName>
</protein>
<reference evidence="2 3" key="1">
    <citation type="journal article" date="2015" name="Genome Biol. Evol.">
        <title>Found and Lost: The Fates of Horizontally Acquired Genes in Arthropod-Symbiotic Spiroplasma.</title>
        <authorList>
            <person name="Lo W.S."/>
            <person name="Gasparich G.E."/>
            <person name="Kuo C.H."/>
        </authorList>
    </citation>
    <scope>NUCLEOTIDE SEQUENCE [LARGE SCALE GENOMIC DNA]</scope>
    <source>
        <strain evidence="3">TDA-040725-5</strain>
    </source>
</reference>
<keyword evidence="1" id="KW-1133">Transmembrane helix</keyword>
<dbReference type="PATRIC" id="fig|743698.3.peg.246"/>
<name>A0A0H3XHM1_9MOLU</name>
<evidence type="ECO:0000313" key="2">
    <source>
        <dbReference type="EMBL" id="AKM53830.1"/>
    </source>
</evidence>
<keyword evidence="1" id="KW-0472">Membrane</keyword>
<keyword evidence="1" id="KW-0812">Transmembrane</keyword>
<evidence type="ECO:0000313" key="3">
    <source>
        <dbReference type="Proteomes" id="UP000035661"/>
    </source>
</evidence>
<gene>
    <name evidence="2" type="ORF">SERIO_v1c02440</name>
</gene>
<keyword evidence="3" id="KW-1185">Reference proteome</keyword>